<evidence type="ECO:0000313" key="2">
    <source>
        <dbReference type="EMBL" id="KAK5945745.1"/>
    </source>
</evidence>
<feature type="region of interest" description="Disordered" evidence="1">
    <location>
        <begin position="290"/>
        <end position="331"/>
    </location>
</feature>
<dbReference type="RefSeq" id="XP_064733835.1">
    <property type="nucleotide sequence ID" value="XM_064871382.1"/>
</dbReference>
<organism evidence="2 3">
    <name type="scientific">Knufia obscura</name>
    <dbReference type="NCBI Taxonomy" id="1635080"/>
    <lineage>
        <taxon>Eukaryota</taxon>
        <taxon>Fungi</taxon>
        <taxon>Dikarya</taxon>
        <taxon>Ascomycota</taxon>
        <taxon>Pezizomycotina</taxon>
        <taxon>Eurotiomycetes</taxon>
        <taxon>Chaetothyriomycetidae</taxon>
        <taxon>Chaetothyriales</taxon>
        <taxon>Trichomeriaceae</taxon>
        <taxon>Knufia</taxon>
    </lineage>
</organism>
<feature type="compositionally biased region" description="Polar residues" evidence="1">
    <location>
        <begin position="64"/>
        <end position="80"/>
    </location>
</feature>
<dbReference type="Proteomes" id="UP001334248">
    <property type="component" value="Unassembled WGS sequence"/>
</dbReference>
<accession>A0ABR0RYS9</accession>
<protein>
    <submittedName>
        <fullName evidence="2">Uncharacterized protein</fullName>
    </submittedName>
</protein>
<name>A0ABR0RYS9_9EURO</name>
<feature type="region of interest" description="Disordered" evidence="1">
    <location>
        <begin position="1"/>
        <end position="80"/>
    </location>
</feature>
<evidence type="ECO:0000256" key="1">
    <source>
        <dbReference type="SAM" id="MobiDB-lite"/>
    </source>
</evidence>
<sequence>MAQDAASGRHVSYSNRHKIESVWPDAGGDEPNRGDAGRDDKRSRDHDKDRDPADDPRQKYPNHPSHQPTGSYQHPSTSLRKPVSFTSAAFQKAFGIANKNYSAMAEIVQNDPYLGHPTSLDLYKQLAHDYLQHGDDAGAFRFVQLQKLVEMQKDEPRTKLEPIIKEQQRAIARLDGFVQAEFKRMKNQRQRVQPRRTNLSAPTMSVTVEPVGLGEDPENPSLTNRVTVNIRAALPDDFRKVSSSDIQQLSDLARKCGFADSSPVYENARNQQGGTKIGPLNVPRYTPQNFPMDTLGKQDSTSIAATHPDRHEHPPQGLSAARGLDPGRHDLPRTLAMQRTISAERHGGNG</sequence>
<reference evidence="2 3" key="1">
    <citation type="journal article" date="2023" name="Res Sq">
        <title>Genomic and morphological characterization of Knufia obscura isolated from the Mars 2020 spacecraft assembly facility.</title>
        <authorList>
            <person name="Chander A.M."/>
            <person name="Teixeira M.M."/>
            <person name="Singh N.K."/>
            <person name="Williams M.P."/>
            <person name="Parker C.W."/>
            <person name="Leo P."/>
            <person name="Stajich J.E."/>
            <person name="Torok T."/>
            <person name="Tighe S."/>
            <person name="Mason C.E."/>
            <person name="Venkateswaran K."/>
        </authorList>
    </citation>
    <scope>NUCLEOTIDE SEQUENCE [LARGE SCALE GENOMIC DNA]</scope>
    <source>
        <strain evidence="2 3">CCFEE 5817</strain>
    </source>
</reference>
<dbReference type="EMBL" id="JAVHJV010000002">
    <property type="protein sequence ID" value="KAK5945745.1"/>
    <property type="molecule type" value="Genomic_DNA"/>
</dbReference>
<keyword evidence="3" id="KW-1185">Reference proteome</keyword>
<feature type="compositionally biased region" description="Polar residues" evidence="1">
    <location>
        <begin position="290"/>
        <end position="304"/>
    </location>
</feature>
<dbReference type="GeneID" id="89996402"/>
<feature type="compositionally biased region" description="Basic and acidic residues" evidence="1">
    <location>
        <begin position="30"/>
        <end position="58"/>
    </location>
</feature>
<gene>
    <name evidence="2" type="ORF">PMZ80_002953</name>
</gene>
<proteinExistence type="predicted"/>
<evidence type="ECO:0000313" key="3">
    <source>
        <dbReference type="Proteomes" id="UP001334248"/>
    </source>
</evidence>
<comment type="caution">
    <text evidence="2">The sequence shown here is derived from an EMBL/GenBank/DDBJ whole genome shotgun (WGS) entry which is preliminary data.</text>
</comment>